<proteinExistence type="predicted"/>
<feature type="transmembrane region" description="Helical" evidence="1">
    <location>
        <begin position="384"/>
        <end position="408"/>
    </location>
</feature>
<feature type="transmembrane region" description="Helical" evidence="1">
    <location>
        <begin position="316"/>
        <end position="334"/>
    </location>
</feature>
<dbReference type="EMBL" id="JAEVFJ010000032">
    <property type="protein sequence ID" value="KAH8092509.1"/>
    <property type="molecule type" value="Genomic_DNA"/>
</dbReference>
<feature type="transmembrane region" description="Helical" evidence="1">
    <location>
        <begin position="438"/>
        <end position="459"/>
    </location>
</feature>
<feature type="transmembrane region" description="Helical" evidence="1">
    <location>
        <begin position="355"/>
        <end position="378"/>
    </location>
</feature>
<dbReference type="AlphaFoldDB" id="A0A8K0UJ25"/>
<keyword evidence="1" id="KW-0472">Membrane</keyword>
<gene>
    <name evidence="2" type="ORF">BXZ70DRAFT_898238</name>
</gene>
<reference evidence="2" key="1">
    <citation type="journal article" date="2021" name="New Phytol.">
        <title>Evolutionary innovations through gain and loss of genes in the ectomycorrhizal Boletales.</title>
        <authorList>
            <person name="Wu G."/>
            <person name="Miyauchi S."/>
            <person name="Morin E."/>
            <person name="Kuo A."/>
            <person name="Drula E."/>
            <person name="Varga T."/>
            <person name="Kohler A."/>
            <person name="Feng B."/>
            <person name="Cao Y."/>
            <person name="Lipzen A."/>
            <person name="Daum C."/>
            <person name="Hundley H."/>
            <person name="Pangilinan J."/>
            <person name="Johnson J."/>
            <person name="Barry K."/>
            <person name="LaButti K."/>
            <person name="Ng V."/>
            <person name="Ahrendt S."/>
            <person name="Min B."/>
            <person name="Choi I.G."/>
            <person name="Park H."/>
            <person name="Plett J.M."/>
            <person name="Magnuson J."/>
            <person name="Spatafora J.W."/>
            <person name="Nagy L.G."/>
            <person name="Henrissat B."/>
            <person name="Grigoriev I.V."/>
            <person name="Yang Z.L."/>
            <person name="Xu J."/>
            <person name="Martin F.M."/>
        </authorList>
    </citation>
    <scope>NUCLEOTIDE SEQUENCE</scope>
    <source>
        <strain evidence="2">KKN 215</strain>
    </source>
</reference>
<comment type="caution">
    <text evidence="2">The sequence shown here is derived from an EMBL/GenBank/DDBJ whole genome shotgun (WGS) entry which is preliminary data.</text>
</comment>
<organism evidence="2 3">
    <name type="scientific">Cristinia sonorae</name>
    <dbReference type="NCBI Taxonomy" id="1940300"/>
    <lineage>
        <taxon>Eukaryota</taxon>
        <taxon>Fungi</taxon>
        <taxon>Dikarya</taxon>
        <taxon>Basidiomycota</taxon>
        <taxon>Agaricomycotina</taxon>
        <taxon>Agaricomycetes</taxon>
        <taxon>Agaricomycetidae</taxon>
        <taxon>Agaricales</taxon>
        <taxon>Pleurotineae</taxon>
        <taxon>Stephanosporaceae</taxon>
        <taxon>Cristinia</taxon>
    </lineage>
</organism>
<name>A0A8K0UJ25_9AGAR</name>
<accession>A0A8K0UJ25</accession>
<dbReference type="OrthoDB" id="3245306at2759"/>
<keyword evidence="1" id="KW-0812">Transmembrane</keyword>
<evidence type="ECO:0000313" key="2">
    <source>
        <dbReference type="EMBL" id="KAH8092509.1"/>
    </source>
</evidence>
<feature type="transmembrane region" description="Helical" evidence="1">
    <location>
        <begin position="479"/>
        <end position="500"/>
    </location>
</feature>
<dbReference type="Proteomes" id="UP000813824">
    <property type="component" value="Unassembled WGS sequence"/>
</dbReference>
<protein>
    <submittedName>
        <fullName evidence="2">Uncharacterized protein</fullName>
    </submittedName>
</protein>
<keyword evidence="1" id="KW-1133">Transmembrane helix</keyword>
<evidence type="ECO:0000256" key="1">
    <source>
        <dbReference type="SAM" id="Phobius"/>
    </source>
</evidence>
<keyword evidence="3" id="KW-1185">Reference proteome</keyword>
<sequence length="502" mass="55627">MGEHQATDHVAPHPLETEYASFFFSHVLTDVSCSERLPLLNRGYGEHVGTSKSAVPASASKSIAIAFPSAHHNTLWPTPVQSLQVLGWSEFVLPDSSVYYFNHGMRITTDIDLRNIKNLEAVTEYLDRKLPEEVALPPAGWELWLRDAGSGKTGFAPARSWINHVAKSLSFTPPPTMNGEADTAVDHINDDDRLDMEFRYWTFMESHPAHAVLPSNSHNEALDALKWTYTDTLLPTEQPMSPPFSPQECQELMSLLRSFDTSTVPTASSVVHTRVVARVHIRLVQWRQQYFRPNKPLPTDATKNYCPERGQPFRKFFFDIIMSILCLGIPYLFVGRSQHQRIDEEGGIRSPGPMVMVGACACLVSAVILSASVTFMTLPGLDDVARLAGLIAILFSASSMVSSVVALFRWKADVERTVVYVGGEGLTLLTKRSIVMSLPLVFLAWAIAAFITGITFYSFRGATVTSRIVIKQPFEDYTHWAVVGTLGGLAGILIMSALLARR</sequence>
<evidence type="ECO:0000313" key="3">
    <source>
        <dbReference type="Proteomes" id="UP000813824"/>
    </source>
</evidence>